<gene>
    <name evidence="2" type="ORF">HBR001_LOCUS7139</name>
</gene>
<evidence type="ECO:0000313" key="3">
    <source>
        <dbReference type="Proteomes" id="UP001162031"/>
    </source>
</evidence>
<keyword evidence="3" id="KW-1185">Reference proteome</keyword>
<comment type="caution">
    <text evidence="2">The sequence shown here is derived from an EMBL/GenBank/DDBJ whole genome shotgun (WGS) entry which is preliminary data.</text>
</comment>
<dbReference type="Proteomes" id="UP001162031">
    <property type="component" value="Unassembled WGS sequence"/>
</dbReference>
<sequence length="559" mass="64245">MAKRGPDDARVQSTCAPDDIGELRKYIVEMMRVEMELLETIKSKEHSVTGTNARIKNVKELITQEYRRYKTLIHDLEDDAKELGKLEEKRIGAQEKHRRFRDAVAQQERDVHGLRDRFQHQRAAMLSLRCQLLNATTRLEALSSMDDSVERETRSVTTAINEWSEPISQRAARQKICVELKQTQQVTTQMQYETSALVEKRTQIEAELSARGLEAHNLRERIVVKENEAEALMERLRKNTRCVIQETDKITGKLKTKRRKYRAKVKNEISSLKRRISFITSELEKCQMTNEDMLSHIGAVGAKREELETRLSARDQQLAAEESVIAELSTALATATSVKAELDTKCLQEKLAAKQRAVEAAQRKLHEKQNLLKMLEEDQTQVNATLESIDAQILGAKDAAVALDGKISALAKDLDVREMKRQSLSASVKKAEKQNEDLQAQIQERQRVNKSIAKKQASLRRQKASLLKQKHERTSELRQAENLRRVLAEGIKYGTQHVRELSTANTHDDDQHRGIAVELRRQELLLQEQWAQEERELQAKVMAWDDKIKRVEQELCIEV</sequence>
<dbReference type="EMBL" id="CANTFL010001332">
    <property type="protein sequence ID" value="CAI5737382.1"/>
    <property type="molecule type" value="Genomic_DNA"/>
</dbReference>
<evidence type="ECO:0008006" key="4">
    <source>
        <dbReference type="Google" id="ProtNLM"/>
    </source>
</evidence>
<keyword evidence="1" id="KW-0175">Coiled coil</keyword>
<feature type="coiled-coil region" evidence="1">
    <location>
        <begin position="344"/>
        <end position="378"/>
    </location>
</feature>
<evidence type="ECO:0000313" key="2">
    <source>
        <dbReference type="EMBL" id="CAI5737382.1"/>
    </source>
</evidence>
<evidence type="ECO:0000256" key="1">
    <source>
        <dbReference type="SAM" id="Coils"/>
    </source>
</evidence>
<accession>A0AAV0ULR2</accession>
<proteinExistence type="predicted"/>
<feature type="coiled-coil region" evidence="1">
    <location>
        <begin position="421"/>
        <end position="455"/>
    </location>
</feature>
<protein>
    <recommendedName>
        <fullName evidence="4">DUF4201 domain-containing protein</fullName>
    </recommendedName>
</protein>
<reference evidence="2" key="1">
    <citation type="submission" date="2022-12" db="EMBL/GenBank/DDBJ databases">
        <authorList>
            <person name="Webb A."/>
        </authorList>
    </citation>
    <scope>NUCLEOTIDE SEQUENCE</scope>
    <source>
        <strain evidence="2">Hp1</strain>
    </source>
</reference>
<feature type="coiled-coil region" evidence="1">
    <location>
        <begin position="215"/>
        <end position="282"/>
    </location>
</feature>
<name>A0AAV0ULR2_HYABA</name>
<organism evidence="2 3">
    <name type="scientific">Hyaloperonospora brassicae</name>
    <name type="common">Brassica downy mildew</name>
    <name type="synonym">Peronospora brassicae</name>
    <dbReference type="NCBI Taxonomy" id="162125"/>
    <lineage>
        <taxon>Eukaryota</taxon>
        <taxon>Sar</taxon>
        <taxon>Stramenopiles</taxon>
        <taxon>Oomycota</taxon>
        <taxon>Peronosporomycetes</taxon>
        <taxon>Peronosporales</taxon>
        <taxon>Peronosporaceae</taxon>
        <taxon>Hyaloperonospora</taxon>
    </lineage>
</organism>
<feature type="coiled-coil region" evidence="1">
    <location>
        <begin position="59"/>
        <end position="96"/>
    </location>
</feature>
<dbReference type="AlphaFoldDB" id="A0AAV0ULR2"/>